<proteinExistence type="inferred from homology"/>
<sequence>MYGPLDLEKKKRQRKKKEEDKSDRQPIGNIVEAEKVLNNQTIQESTFSSVQVLLSYLREKEKANFLDTIIDKNSFAQSIENVFYLSFLLKDGHIAMITDEQGQLTLMPSSPPDEGITTNVNYSLFKLDYEIWKNLAGIVSQDFNMEQEMEDQRLKFNSQTSVAKRKR</sequence>
<gene>
    <name evidence="10" type="ORF">CYY_004198</name>
</gene>
<evidence type="ECO:0000256" key="1">
    <source>
        <dbReference type="ARBA" id="ARBA00004123"/>
    </source>
</evidence>
<evidence type="ECO:0000256" key="3">
    <source>
        <dbReference type="ARBA" id="ARBA00022763"/>
    </source>
</evidence>
<reference evidence="10" key="1">
    <citation type="submission" date="2020-01" db="EMBL/GenBank/DDBJ databases">
        <title>Development of genomics and gene disruption for Polysphondylium violaceum indicates a role for the polyketide synthase stlB in stalk morphogenesis.</title>
        <authorList>
            <person name="Narita B."/>
            <person name="Kawabe Y."/>
            <person name="Kin K."/>
            <person name="Saito T."/>
            <person name="Gibbs R."/>
            <person name="Kuspa A."/>
            <person name="Muzny D."/>
            <person name="Queller D."/>
            <person name="Richards S."/>
            <person name="Strassman J."/>
            <person name="Sucgang R."/>
            <person name="Worley K."/>
            <person name="Schaap P."/>
        </authorList>
    </citation>
    <scope>NUCLEOTIDE SEQUENCE</scope>
    <source>
        <strain evidence="10">QSvi11</strain>
    </source>
</reference>
<keyword evidence="11" id="KW-1185">Reference proteome</keyword>
<dbReference type="InterPro" id="IPR027786">
    <property type="entry name" value="Nse4/EID"/>
</dbReference>
<dbReference type="GO" id="GO:0006310">
    <property type="term" value="P:DNA recombination"/>
    <property type="evidence" value="ECO:0007669"/>
    <property type="project" value="UniProtKB-UniRule"/>
</dbReference>
<evidence type="ECO:0000313" key="10">
    <source>
        <dbReference type="EMBL" id="KAF2074493.1"/>
    </source>
</evidence>
<evidence type="ECO:0000256" key="4">
    <source>
        <dbReference type="ARBA" id="ARBA00023172"/>
    </source>
</evidence>
<protein>
    <recommendedName>
        <fullName evidence="7">Non-structural maintenance of chromosomes element 4</fullName>
    </recommendedName>
</protein>
<dbReference type="GO" id="GO:0006281">
    <property type="term" value="P:DNA repair"/>
    <property type="evidence" value="ECO:0007669"/>
    <property type="project" value="UniProtKB-UniRule"/>
</dbReference>
<dbReference type="InterPro" id="IPR014854">
    <property type="entry name" value="Nse4_C"/>
</dbReference>
<dbReference type="OrthoDB" id="361242at2759"/>
<evidence type="ECO:0000256" key="8">
    <source>
        <dbReference type="SAM" id="MobiDB-lite"/>
    </source>
</evidence>
<dbReference type="EMBL" id="AJWJ01000144">
    <property type="protein sequence ID" value="KAF2074493.1"/>
    <property type="molecule type" value="Genomic_DNA"/>
</dbReference>
<keyword evidence="4 7" id="KW-0233">DNA recombination</keyword>
<evidence type="ECO:0000256" key="7">
    <source>
        <dbReference type="RuleBase" id="RU365071"/>
    </source>
</evidence>
<keyword evidence="6 7" id="KW-0539">Nucleus</keyword>
<comment type="similarity">
    <text evidence="2 7">Belongs to the NSE4 family.</text>
</comment>
<keyword evidence="3 7" id="KW-0227">DNA damage</keyword>
<dbReference type="PANTHER" id="PTHR16140:SF0">
    <property type="entry name" value="NON-STRUCTURAL MAINTENANCE OF CHROMOSOMES ELEMENT 4"/>
    <property type="match status" value="1"/>
</dbReference>
<feature type="region of interest" description="Disordered" evidence="8">
    <location>
        <begin position="1"/>
        <end position="26"/>
    </location>
</feature>
<dbReference type="GO" id="GO:0030915">
    <property type="term" value="C:Smc5-Smc6 complex"/>
    <property type="evidence" value="ECO:0007669"/>
    <property type="project" value="UniProtKB-UniRule"/>
</dbReference>
<comment type="subunit">
    <text evidence="7">Component of the SMC5-SMC6 complex.</text>
</comment>
<evidence type="ECO:0000256" key="6">
    <source>
        <dbReference type="ARBA" id="ARBA00023242"/>
    </source>
</evidence>
<comment type="function">
    <text evidence="7">Component of the SMC5-SMC6 complex, that promotes sister chromatid alignment after DNA damage and facilitates double-stranded DNA breaks (DSBs) repair via homologous recombination between sister chromatids.</text>
</comment>
<feature type="domain" description="Non-structural maintenance of chromosome element 4 C-terminal" evidence="9">
    <location>
        <begin position="63"/>
        <end position="137"/>
    </location>
</feature>
<organism evidence="10 11">
    <name type="scientific">Polysphondylium violaceum</name>
    <dbReference type="NCBI Taxonomy" id="133409"/>
    <lineage>
        <taxon>Eukaryota</taxon>
        <taxon>Amoebozoa</taxon>
        <taxon>Evosea</taxon>
        <taxon>Eumycetozoa</taxon>
        <taxon>Dictyostelia</taxon>
        <taxon>Dictyosteliales</taxon>
        <taxon>Dictyosteliaceae</taxon>
        <taxon>Polysphondylium</taxon>
    </lineage>
</organism>
<accession>A0A8J4PTN9</accession>
<comment type="subcellular location">
    <subcellularLocation>
        <location evidence="1 7">Nucleus</location>
    </subcellularLocation>
</comment>
<dbReference type="PANTHER" id="PTHR16140">
    <property type="entry name" value="NON-STRUCTURAL MAINTENANCE OF CHROMOSOMES ELEMENT 4"/>
    <property type="match status" value="1"/>
</dbReference>
<evidence type="ECO:0000259" key="9">
    <source>
        <dbReference type="Pfam" id="PF08743"/>
    </source>
</evidence>
<dbReference type="Proteomes" id="UP000695562">
    <property type="component" value="Unassembled WGS sequence"/>
</dbReference>
<comment type="caution">
    <text evidence="10">The sequence shown here is derived from an EMBL/GenBank/DDBJ whole genome shotgun (WGS) entry which is preliminary data.</text>
</comment>
<dbReference type="AlphaFoldDB" id="A0A8J4PTN9"/>
<evidence type="ECO:0000256" key="5">
    <source>
        <dbReference type="ARBA" id="ARBA00023204"/>
    </source>
</evidence>
<keyword evidence="5 7" id="KW-0234">DNA repair</keyword>
<dbReference type="GO" id="GO:0005634">
    <property type="term" value="C:nucleus"/>
    <property type="evidence" value="ECO:0007669"/>
    <property type="project" value="UniProtKB-SubCell"/>
</dbReference>
<name>A0A8J4PTN9_9MYCE</name>
<evidence type="ECO:0000256" key="2">
    <source>
        <dbReference type="ARBA" id="ARBA00008997"/>
    </source>
</evidence>
<dbReference type="Pfam" id="PF08743">
    <property type="entry name" value="Nse4_C"/>
    <property type="match status" value="1"/>
</dbReference>
<evidence type="ECO:0000313" key="11">
    <source>
        <dbReference type="Proteomes" id="UP000695562"/>
    </source>
</evidence>